<dbReference type="SMART" id="SM00192">
    <property type="entry name" value="LDLa"/>
    <property type="match status" value="1"/>
</dbReference>
<evidence type="ECO:0000313" key="3">
    <source>
        <dbReference type="EMBL" id="PIC55099.1"/>
    </source>
</evidence>
<organism evidence="3 4">
    <name type="scientific">Caenorhabditis nigoni</name>
    <dbReference type="NCBI Taxonomy" id="1611254"/>
    <lineage>
        <taxon>Eukaryota</taxon>
        <taxon>Metazoa</taxon>
        <taxon>Ecdysozoa</taxon>
        <taxon>Nematoda</taxon>
        <taxon>Chromadorea</taxon>
        <taxon>Rhabditida</taxon>
        <taxon>Rhabditina</taxon>
        <taxon>Rhabditomorpha</taxon>
        <taxon>Rhabditoidea</taxon>
        <taxon>Rhabditidae</taxon>
        <taxon>Peloderinae</taxon>
        <taxon>Caenorhabditis</taxon>
    </lineage>
</organism>
<dbReference type="CDD" id="cd00112">
    <property type="entry name" value="LDLa"/>
    <property type="match status" value="1"/>
</dbReference>
<name>A0A2G5VTF5_9PELO</name>
<dbReference type="InterPro" id="IPR023415">
    <property type="entry name" value="LDLR_class-A_CS"/>
</dbReference>
<proteinExistence type="predicted"/>
<dbReference type="PANTHER" id="PTHR46876:SF1">
    <property type="entry name" value="LOW-DENSITY LIPOPROTEIN RECEPTOR-RELATED PROTEIN 11"/>
    <property type="match status" value="1"/>
</dbReference>
<keyword evidence="4" id="KW-1185">Reference proteome</keyword>
<dbReference type="Pfam" id="PF00057">
    <property type="entry name" value="Ldl_recept_a"/>
    <property type="match status" value="1"/>
</dbReference>
<dbReference type="InterPro" id="IPR002172">
    <property type="entry name" value="LDrepeatLR_classA_rpt"/>
</dbReference>
<dbReference type="PROSITE" id="PS01209">
    <property type="entry name" value="LDLRA_1"/>
    <property type="match status" value="1"/>
</dbReference>
<dbReference type="EMBL" id="PDUG01000001">
    <property type="protein sequence ID" value="PIC55099.1"/>
    <property type="molecule type" value="Genomic_DNA"/>
</dbReference>
<evidence type="ECO:0000313" key="4">
    <source>
        <dbReference type="Proteomes" id="UP000230233"/>
    </source>
</evidence>
<dbReference type="SUPFAM" id="SSF57424">
    <property type="entry name" value="LDL receptor-like module"/>
    <property type="match status" value="1"/>
</dbReference>
<dbReference type="AlphaFoldDB" id="A0A2G5VTF5"/>
<dbReference type="Proteomes" id="UP000230233">
    <property type="component" value="Chromosome I"/>
</dbReference>
<comment type="caution">
    <text evidence="3">The sequence shown here is derived from an EMBL/GenBank/DDBJ whole genome shotgun (WGS) entry which is preliminary data.</text>
</comment>
<dbReference type="InterPro" id="IPR036055">
    <property type="entry name" value="LDL_receptor-like_sf"/>
</dbReference>
<comment type="caution">
    <text evidence="2">Lacks conserved residue(s) required for the propagation of feature annotation.</text>
</comment>
<protein>
    <submittedName>
        <fullName evidence="3">Uncharacterized protein</fullName>
    </submittedName>
</protein>
<accession>A0A2G5VTF5</accession>
<gene>
    <name evidence="3" type="primary">Cnig_chr_I.g518</name>
    <name evidence="3" type="ORF">B9Z55_000518</name>
</gene>
<evidence type="ECO:0000256" key="2">
    <source>
        <dbReference type="PROSITE-ProRule" id="PRU00124"/>
    </source>
</evidence>
<dbReference type="PROSITE" id="PS50068">
    <property type="entry name" value="LDLRA_2"/>
    <property type="match status" value="1"/>
</dbReference>
<reference evidence="4" key="1">
    <citation type="submission" date="2017-10" db="EMBL/GenBank/DDBJ databases">
        <title>Rapid genome shrinkage in a self-fertile nematode reveals novel sperm competition proteins.</title>
        <authorList>
            <person name="Yin D."/>
            <person name="Schwarz E.M."/>
            <person name="Thomas C.G."/>
            <person name="Felde R.L."/>
            <person name="Korf I.F."/>
            <person name="Cutter A.D."/>
            <person name="Schartner C.M."/>
            <person name="Ralston E.J."/>
            <person name="Meyer B.J."/>
            <person name="Haag E.S."/>
        </authorList>
    </citation>
    <scope>NUCLEOTIDE SEQUENCE [LARGE SCALE GENOMIC DNA]</scope>
    <source>
        <strain evidence="4">JU1422</strain>
    </source>
</reference>
<dbReference type="Gene3D" id="4.10.400.10">
    <property type="entry name" value="Low-density Lipoprotein Receptor"/>
    <property type="match status" value="1"/>
</dbReference>
<feature type="disulfide bond" evidence="2">
    <location>
        <begin position="47"/>
        <end position="62"/>
    </location>
</feature>
<dbReference type="OrthoDB" id="6076617at2759"/>
<feature type="disulfide bond" evidence="2">
    <location>
        <begin position="35"/>
        <end position="53"/>
    </location>
</feature>
<evidence type="ECO:0000256" key="1">
    <source>
        <dbReference type="ARBA" id="ARBA00023157"/>
    </source>
</evidence>
<keyword evidence="1 2" id="KW-1015">Disulfide bond</keyword>
<dbReference type="PANTHER" id="PTHR46876">
    <property type="entry name" value="LOW-DENSITY LIPOPROTEIN RECEPTOR-RELATED PROTEIN 11"/>
    <property type="match status" value="1"/>
</dbReference>
<sequence>MSVKKMLQYEPQSNIDRLANRPILPQCPREWEWACRNGECIAHYDVCDGIQQCTDGSDEWNCEDGRRWEILEQKSEILEIWKFLKLLIIPTFQKETQIFWI</sequence>